<dbReference type="KEGG" id="dtm:BJL86_3268"/>
<organism evidence="3 4">
    <name type="scientific">Dietzia timorensis</name>
    <dbReference type="NCBI Taxonomy" id="499555"/>
    <lineage>
        <taxon>Bacteria</taxon>
        <taxon>Bacillati</taxon>
        <taxon>Actinomycetota</taxon>
        <taxon>Actinomycetes</taxon>
        <taxon>Mycobacteriales</taxon>
        <taxon>Dietziaceae</taxon>
        <taxon>Dietzia</taxon>
    </lineage>
</organism>
<dbReference type="AlphaFoldDB" id="A0A173LR77"/>
<gene>
    <name evidence="3" type="ORF">BJL86_3268</name>
</gene>
<dbReference type="OrthoDB" id="3196747at2"/>
<dbReference type="GO" id="GO:0003677">
    <property type="term" value="F:DNA binding"/>
    <property type="evidence" value="ECO:0007669"/>
    <property type="project" value="InterPro"/>
</dbReference>
<dbReference type="GO" id="GO:0006402">
    <property type="term" value="P:mRNA catabolic process"/>
    <property type="evidence" value="ECO:0007669"/>
    <property type="project" value="TreeGrafter"/>
</dbReference>
<dbReference type="Pfam" id="PF02452">
    <property type="entry name" value="PemK_toxin"/>
    <property type="match status" value="1"/>
</dbReference>
<reference evidence="3 4" key="1">
    <citation type="submission" date="2016-06" db="EMBL/GenBank/DDBJ databases">
        <title>Complete genome sequence of a saline-alkali tolerant type strain Dietzia timorensis ID05-A0528T.</title>
        <authorList>
            <person name="Wu X."/>
        </authorList>
    </citation>
    <scope>NUCLEOTIDE SEQUENCE [LARGE SCALE GENOMIC DNA]</scope>
    <source>
        <strain evidence="3 4">ID05-A0528</strain>
    </source>
</reference>
<dbReference type="Proteomes" id="UP000186104">
    <property type="component" value="Chromosome"/>
</dbReference>
<dbReference type="InterPro" id="IPR011067">
    <property type="entry name" value="Plasmid_toxin/cell-grow_inhib"/>
</dbReference>
<dbReference type="InterPro" id="IPR003477">
    <property type="entry name" value="PemK-like"/>
</dbReference>
<accession>A0A173LR77</accession>
<dbReference type="EMBL" id="CP015961">
    <property type="protein sequence ID" value="ANI94027.1"/>
    <property type="molecule type" value="Genomic_DNA"/>
</dbReference>
<protein>
    <submittedName>
        <fullName evidence="3">Toxin MazF</fullName>
    </submittedName>
</protein>
<evidence type="ECO:0000256" key="2">
    <source>
        <dbReference type="ARBA" id="ARBA00022649"/>
    </source>
</evidence>
<comment type="similarity">
    <text evidence="1">Belongs to the PemK/MazF family.</text>
</comment>
<evidence type="ECO:0000313" key="4">
    <source>
        <dbReference type="Proteomes" id="UP000186104"/>
    </source>
</evidence>
<dbReference type="Gene3D" id="2.30.30.110">
    <property type="match status" value="1"/>
</dbReference>
<dbReference type="GO" id="GO:0004521">
    <property type="term" value="F:RNA endonuclease activity"/>
    <property type="evidence" value="ECO:0007669"/>
    <property type="project" value="TreeGrafter"/>
</dbReference>
<evidence type="ECO:0000313" key="3">
    <source>
        <dbReference type="EMBL" id="ANI94027.1"/>
    </source>
</evidence>
<name>A0A173LR77_9ACTN</name>
<proteinExistence type="inferred from homology"/>
<dbReference type="PANTHER" id="PTHR33988">
    <property type="entry name" value="ENDORIBONUCLEASE MAZF-RELATED"/>
    <property type="match status" value="1"/>
</dbReference>
<dbReference type="SUPFAM" id="SSF50118">
    <property type="entry name" value="Cell growth inhibitor/plasmid maintenance toxic component"/>
    <property type="match status" value="1"/>
</dbReference>
<evidence type="ECO:0000256" key="1">
    <source>
        <dbReference type="ARBA" id="ARBA00007521"/>
    </source>
</evidence>
<dbReference type="STRING" id="499555.BJL86_3268"/>
<dbReference type="RefSeq" id="WP_067476012.1">
    <property type="nucleotide sequence ID" value="NZ_CP015961.1"/>
</dbReference>
<keyword evidence="4" id="KW-1185">Reference proteome</keyword>
<dbReference type="GO" id="GO:0016075">
    <property type="term" value="P:rRNA catabolic process"/>
    <property type="evidence" value="ECO:0007669"/>
    <property type="project" value="TreeGrafter"/>
</dbReference>
<keyword evidence="2" id="KW-1277">Toxin-antitoxin system</keyword>
<sequence>MIRGEIWTVAGGVYAPKSRPAVIVQDDLFDSTQSVDVAPMTSQLVDAPLLRIRIPGERDAISGLERDSDVMVDKLTAVQRSNIQTRVGRLTSELLVEVERSLMAFLGLAR</sequence>